<feature type="compositionally biased region" description="Polar residues" evidence="5">
    <location>
        <begin position="682"/>
        <end position="699"/>
    </location>
</feature>
<dbReference type="Pfam" id="PF17170">
    <property type="entry name" value="DUF5128"/>
    <property type="match status" value="1"/>
</dbReference>
<dbReference type="PROSITE" id="PS51125">
    <property type="entry name" value="NHL"/>
    <property type="match status" value="6"/>
</dbReference>
<feature type="coiled-coil region" evidence="4">
    <location>
        <begin position="49"/>
        <end position="86"/>
    </location>
</feature>
<name>A0A4E0QTF0_FASHE</name>
<dbReference type="InterPro" id="IPR013783">
    <property type="entry name" value="Ig-like_fold"/>
</dbReference>
<gene>
    <name evidence="6" type="ORF">D915_008805</name>
</gene>
<evidence type="ECO:0000313" key="7">
    <source>
        <dbReference type="Proteomes" id="UP000230066"/>
    </source>
</evidence>
<dbReference type="InterPro" id="IPR001258">
    <property type="entry name" value="NHL_repeat"/>
</dbReference>
<dbReference type="EMBL" id="JXXN02014928">
    <property type="protein sequence ID" value="THD18345.1"/>
    <property type="molecule type" value="Genomic_DNA"/>
</dbReference>
<dbReference type="InterPro" id="IPR057750">
    <property type="entry name" value="TRIM2/3_C"/>
</dbReference>
<feature type="repeat" description="NHL" evidence="3">
    <location>
        <begin position="543"/>
        <end position="586"/>
    </location>
</feature>
<comment type="caution">
    <text evidence="6">The sequence shown here is derived from an EMBL/GenBank/DDBJ whole genome shotgun (WGS) entry which is preliminary data.</text>
</comment>
<feature type="region of interest" description="Disordered" evidence="5">
    <location>
        <begin position="682"/>
        <end position="720"/>
    </location>
</feature>
<feature type="repeat" description="NHL" evidence="3">
    <location>
        <begin position="407"/>
        <end position="450"/>
    </location>
</feature>
<feature type="repeat" description="NHL" evidence="3">
    <location>
        <begin position="498"/>
        <end position="539"/>
    </location>
</feature>
<feature type="repeat" description="Filamin" evidence="2">
    <location>
        <begin position="321"/>
        <end position="344"/>
    </location>
</feature>
<keyword evidence="4" id="KW-0175">Coiled coil</keyword>
<evidence type="ECO:0000256" key="5">
    <source>
        <dbReference type="SAM" id="MobiDB-lite"/>
    </source>
</evidence>
<dbReference type="AlphaFoldDB" id="A0A4E0QTF0"/>
<dbReference type="GO" id="GO:0000209">
    <property type="term" value="P:protein polyubiquitination"/>
    <property type="evidence" value="ECO:0007669"/>
    <property type="project" value="TreeGrafter"/>
</dbReference>
<dbReference type="GO" id="GO:0061630">
    <property type="term" value="F:ubiquitin protein ligase activity"/>
    <property type="evidence" value="ECO:0007669"/>
    <property type="project" value="TreeGrafter"/>
</dbReference>
<feature type="repeat" description="NHL" evidence="3">
    <location>
        <begin position="454"/>
        <end position="497"/>
    </location>
</feature>
<feature type="repeat" description="NHL" evidence="3">
    <location>
        <begin position="634"/>
        <end position="678"/>
    </location>
</feature>
<evidence type="ECO:0000256" key="2">
    <source>
        <dbReference type="PROSITE-ProRule" id="PRU00087"/>
    </source>
</evidence>
<evidence type="ECO:0000256" key="3">
    <source>
        <dbReference type="PROSITE-ProRule" id="PRU00504"/>
    </source>
</evidence>
<dbReference type="Gene3D" id="2.120.10.30">
    <property type="entry name" value="TolB, C-terminal domain"/>
    <property type="match status" value="1"/>
</dbReference>
<dbReference type="Gene3D" id="2.40.10.500">
    <property type="match status" value="1"/>
</dbReference>
<keyword evidence="1" id="KW-0677">Repeat</keyword>
<dbReference type="Gene3D" id="2.60.40.10">
    <property type="entry name" value="Immunoglobulins"/>
    <property type="match status" value="1"/>
</dbReference>
<evidence type="ECO:0000256" key="4">
    <source>
        <dbReference type="SAM" id="Coils"/>
    </source>
</evidence>
<dbReference type="CDD" id="cd14960">
    <property type="entry name" value="NHL_TRIM2_like"/>
    <property type="match status" value="1"/>
</dbReference>
<evidence type="ECO:0000313" key="6">
    <source>
        <dbReference type="EMBL" id="THD18345.1"/>
    </source>
</evidence>
<proteinExistence type="predicted"/>
<dbReference type="PANTHER" id="PTHR24104:SF57">
    <property type="entry name" value="BEE-MILK PROTEIN"/>
    <property type="match status" value="1"/>
</dbReference>
<dbReference type="SUPFAM" id="SSF101898">
    <property type="entry name" value="NHL repeat"/>
    <property type="match status" value="1"/>
</dbReference>
<dbReference type="InterPro" id="IPR050952">
    <property type="entry name" value="TRIM-NHL_E3_ligases"/>
</dbReference>
<dbReference type="Proteomes" id="UP000230066">
    <property type="component" value="Unassembled WGS sequence"/>
</dbReference>
<dbReference type="GO" id="GO:0043161">
    <property type="term" value="P:proteasome-mediated ubiquitin-dependent protein catabolic process"/>
    <property type="evidence" value="ECO:0007669"/>
    <property type="project" value="TreeGrafter"/>
</dbReference>
<dbReference type="Pfam" id="PF01436">
    <property type="entry name" value="NHL"/>
    <property type="match status" value="2"/>
</dbReference>
<dbReference type="SUPFAM" id="SSF81296">
    <property type="entry name" value="E set domains"/>
    <property type="match status" value="1"/>
</dbReference>
<feature type="region of interest" description="Disordered" evidence="5">
    <location>
        <begin position="1"/>
        <end position="36"/>
    </location>
</feature>
<dbReference type="InterPro" id="IPR011042">
    <property type="entry name" value="6-blade_b-propeller_TolB-like"/>
</dbReference>
<reference evidence="6" key="1">
    <citation type="submission" date="2019-03" db="EMBL/GenBank/DDBJ databases">
        <title>Improved annotation for the trematode Fasciola hepatica.</title>
        <authorList>
            <person name="Choi Y.-J."/>
            <person name="Martin J."/>
            <person name="Mitreva M."/>
        </authorList>
    </citation>
    <scope>NUCLEOTIDE SEQUENCE [LARGE SCALE GENOMIC DNA]</scope>
</reference>
<feature type="repeat" description="NHL" evidence="3">
    <location>
        <begin position="590"/>
        <end position="633"/>
    </location>
</feature>
<sequence length="720" mass="80498">MLCSSNLGNESEFASSAEQLNESRSDTTSISSFAESPQQTVSVETVEIIRQAQEVIKCLTDRCEELERLNETLPILRKEIRSQIDQSMQMIQRKLTERREFLINELDSSLNSRTEHIVKMRTEFESRLQRLSSHVDLLKRLVQMSPSSASIHNTQKGNPAPPTRAIAVQKHKQEIEKILTFPVPFHPSEYDTMSFFPTELDQLLSMIQCVGAIGLTSIDATMTKLAETPGEDFSPVRRCSVNEEVMLEIVPKDRLGRPVSNPTSKEFTVSMASRVEHLSEVSICDQNDSEKVSSQQSNGSSREYLSTCNTPLYVLCKASTPGAYDLSIKLYGEHIQGSPFLVFARAPCKPDVKSWIDKMHEYSHLPHRIRSVRETRRRCTSAPCHSVKLERIEALADIYRLHRGDLLQTVGTKGRGDGEFANPTGICVTRENKILVSDSNNACIQVFDSQAQFLFRIGQYGYHPGQLMRPMDVAETINGNYLISDYELHCVTVFNPSGAYISRFGQRYLAGPKGLIADSRGRILVVDQKSCMVCIFKPTGKFINRFGARGVGDHQFTNPISVAVNSQDEIYVSDYAQHSVKVFDFNGLYLFRFGVSGMDLGMLHAPTGLAFDKADNLYISDCGNNRVQMFDAAGNYLRPINSQLEPLNGPQGLTFHNQTNRLLVTDPGNYCIKIYRPGSGEKMNTNGVSNNNGKISHNPGQEDDEDECSSTAPSISKSLY</sequence>
<evidence type="ECO:0000256" key="1">
    <source>
        <dbReference type="ARBA" id="ARBA00022737"/>
    </source>
</evidence>
<keyword evidence="7" id="KW-1185">Reference proteome</keyword>
<dbReference type="PROSITE" id="PS50194">
    <property type="entry name" value="FILAMIN_REPEAT"/>
    <property type="match status" value="1"/>
</dbReference>
<accession>A0A4E0QTF0</accession>
<dbReference type="PANTHER" id="PTHR24104">
    <property type="entry name" value="E3 UBIQUITIN-PROTEIN LIGASE NHLRC1-RELATED"/>
    <property type="match status" value="1"/>
</dbReference>
<dbReference type="InterPro" id="IPR014756">
    <property type="entry name" value="Ig_E-set"/>
</dbReference>
<feature type="compositionally biased region" description="Polar residues" evidence="5">
    <location>
        <begin position="709"/>
        <end position="720"/>
    </location>
</feature>
<protein>
    <submittedName>
        <fullName evidence="6">Tripartite motif-containing protein 2</fullName>
    </submittedName>
</protein>
<organism evidence="6 7">
    <name type="scientific">Fasciola hepatica</name>
    <name type="common">Liver fluke</name>
    <dbReference type="NCBI Taxonomy" id="6192"/>
    <lineage>
        <taxon>Eukaryota</taxon>
        <taxon>Metazoa</taxon>
        <taxon>Spiralia</taxon>
        <taxon>Lophotrochozoa</taxon>
        <taxon>Platyhelminthes</taxon>
        <taxon>Trematoda</taxon>
        <taxon>Digenea</taxon>
        <taxon>Plagiorchiida</taxon>
        <taxon>Echinostomata</taxon>
        <taxon>Echinostomatoidea</taxon>
        <taxon>Fasciolidae</taxon>
        <taxon>Fasciola</taxon>
    </lineage>
</organism>
<dbReference type="InterPro" id="IPR017868">
    <property type="entry name" value="Filamin/ABP280_repeat-like"/>
</dbReference>